<sequence length="638" mass="72560">MTTDRAVVSLKHIFEPGMAYVALSRTTSLSGLHITDFDEKKIFCNPEISASLDNMPKADFHNIQPILHIVQDTKMSSALKIIHHNTEGLESHMDDLKCHHELLSADVLCLTETHLSGSAVPAYLQLDGYTMYKRNRHASYTNYVHLANKNGGGVAIYVKNNFQVSPVMYIQNVTDLEYLVLKIEAPKQALIVVIYRPPSYNLAEFLANLNALLTSLEIIDFKPVIVCGDFNEDQLSHRNKPILNLFEDKGYIQLISTGTTENNTLLDPVFISGINSSHISFTAEKDLFKNYKNVFSQKNNRLQDTCSDLMTEKDQLQGRFNDLSNELKAYKKRFQWFFVSDFSKSWSESRQYCKDRGADLVIINTEEKQRFITSIISGNEKVWIGLSDTYQEGNMEWVDGSPLKQGDTECRTLPQTPSQSQDAGKAKKCRGCGCLVSMAIAMCFTLLICAVLVVFIILQHTSITAERESQSKNYKEAVQVFNQTNSMLQGTNSHLMTENNQLQERFSNLSDELYKAVQVFNQTNSILQGTNSHLMTENTQLQEKFNDLSDELKKAYQKGWFSGQFFLSNVSKSWSESRQYCKDQGGDLVIIKTEIKQNYLTSYISDNERVWIGLTDTRQEGKMEWVDNSPLKQGKQAR</sequence>
<dbReference type="Pfam" id="PF03372">
    <property type="entry name" value="Exo_endo_phos"/>
    <property type="match status" value="1"/>
</dbReference>
<dbReference type="Gene3D" id="3.60.10.10">
    <property type="entry name" value="Endonuclease/exonuclease/phosphatase"/>
    <property type="match status" value="1"/>
</dbReference>
<dbReference type="STRING" id="84645.A0A498LSL0"/>
<feature type="domain" description="C-type lectin" evidence="3">
    <location>
        <begin position="330"/>
        <end position="429"/>
    </location>
</feature>
<dbReference type="SUPFAM" id="SSF56219">
    <property type="entry name" value="DNase I-like"/>
    <property type="match status" value="1"/>
</dbReference>
<evidence type="ECO:0000313" key="4">
    <source>
        <dbReference type="EMBL" id="RXN10653.1"/>
    </source>
</evidence>
<accession>A0A498LSL0</accession>
<feature type="coiled-coil region" evidence="1">
    <location>
        <begin position="299"/>
        <end position="333"/>
    </location>
</feature>
<name>A0A498LSL0_LABRO</name>
<dbReference type="InterPro" id="IPR005135">
    <property type="entry name" value="Endo/exonuclease/phosphatase"/>
</dbReference>
<proteinExistence type="predicted"/>
<evidence type="ECO:0000256" key="1">
    <source>
        <dbReference type="SAM" id="Coils"/>
    </source>
</evidence>
<dbReference type="InterPro" id="IPR016186">
    <property type="entry name" value="C-type_lectin-like/link_sf"/>
</dbReference>
<dbReference type="PANTHER" id="PTHR47642">
    <property type="entry name" value="ATP-DEPENDENT DNA HELICASE"/>
    <property type="match status" value="1"/>
</dbReference>
<dbReference type="GO" id="GO:0004386">
    <property type="term" value="F:helicase activity"/>
    <property type="evidence" value="ECO:0007669"/>
    <property type="project" value="UniProtKB-KW"/>
</dbReference>
<protein>
    <submittedName>
        <fullName evidence="4">ATP-dependent DNA helicase PIF1</fullName>
    </submittedName>
</protein>
<feature type="transmembrane region" description="Helical" evidence="2">
    <location>
        <begin position="435"/>
        <end position="458"/>
    </location>
</feature>
<comment type="caution">
    <text evidence="4">The sequence shown here is derived from an EMBL/GenBank/DDBJ whole genome shotgun (WGS) entry which is preliminary data.</text>
</comment>
<keyword evidence="4" id="KW-0347">Helicase</keyword>
<keyword evidence="2" id="KW-0812">Transmembrane</keyword>
<evidence type="ECO:0000313" key="5">
    <source>
        <dbReference type="Proteomes" id="UP000290572"/>
    </source>
</evidence>
<dbReference type="Pfam" id="PF00059">
    <property type="entry name" value="Lectin_C"/>
    <property type="match status" value="2"/>
</dbReference>
<dbReference type="InterPro" id="IPR016187">
    <property type="entry name" value="CTDL_fold"/>
</dbReference>
<keyword evidence="4" id="KW-0067">ATP-binding</keyword>
<dbReference type="PANTHER" id="PTHR47642:SF5">
    <property type="entry name" value="ATP-DEPENDENT DNA HELICASE"/>
    <property type="match status" value="1"/>
</dbReference>
<keyword evidence="2" id="KW-1133">Transmembrane helix</keyword>
<dbReference type="InterPro" id="IPR001304">
    <property type="entry name" value="C-type_lectin-like"/>
</dbReference>
<dbReference type="InterPro" id="IPR036691">
    <property type="entry name" value="Endo/exonu/phosph_ase_sf"/>
</dbReference>
<dbReference type="Gene3D" id="1.20.5.1000">
    <property type="entry name" value="arf6 gtpase in complex with a specific effector, jip4"/>
    <property type="match status" value="1"/>
</dbReference>
<reference evidence="4 5" key="1">
    <citation type="submission" date="2018-03" db="EMBL/GenBank/DDBJ databases">
        <title>Draft genome sequence of Rohu Carp (Labeo rohita).</title>
        <authorList>
            <person name="Das P."/>
            <person name="Kushwaha B."/>
            <person name="Joshi C.G."/>
            <person name="Kumar D."/>
            <person name="Nagpure N.S."/>
            <person name="Sahoo L."/>
            <person name="Das S.P."/>
            <person name="Bit A."/>
            <person name="Patnaik S."/>
            <person name="Meher P.K."/>
            <person name="Jayasankar P."/>
            <person name="Koringa P.G."/>
            <person name="Patel N.V."/>
            <person name="Hinsu A.T."/>
            <person name="Kumar R."/>
            <person name="Pandey M."/>
            <person name="Agarwal S."/>
            <person name="Srivastava S."/>
            <person name="Singh M."/>
            <person name="Iquebal M.A."/>
            <person name="Jaiswal S."/>
            <person name="Angadi U.B."/>
            <person name="Kumar N."/>
            <person name="Raza M."/>
            <person name="Shah T.M."/>
            <person name="Rai A."/>
            <person name="Jena J.K."/>
        </authorList>
    </citation>
    <scope>NUCLEOTIDE SEQUENCE [LARGE SCALE GENOMIC DNA]</scope>
    <source>
        <strain evidence="4">DASCIFA01</strain>
        <tissue evidence="4">Testis</tissue>
    </source>
</reference>
<keyword evidence="4" id="KW-0378">Hydrolase</keyword>
<feature type="coiled-coil region" evidence="1">
    <location>
        <begin position="492"/>
        <end position="558"/>
    </location>
</feature>
<keyword evidence="4" id="KW-0547">Nucleotide-binding</keyword>
<evidence type="ECO:0000256" key="2">
    <source>
        <dbReference type="SAM" id="Phobius"/>
    </source>
</evidence>
<gene>
    <name evidence="4" type="ORF">ROHU_030493</name>
</gene>
<dbReference type="Gene3D" id="3.10.100.10">
    <property type="entry name" value="Mannose-Binding Protein A, subunit A"/>
    <property type="match status" value="2"/>
</dbReference>
<organism evidence="4 5">
    <name type="scientific">Labeo rohita</name>
    <name type="common">Indian major carp</name>
    <name type="synonym">Cyprinus rohita</name>
    <dbReference type="NCBI Taxonomy" id="84645"/>
    <lineage>
        <taxon>Eukaryota</taxon>
        <taxon>Metazoa</taxon>
        <taxon>Chordata</taxon>
        <taxon>Craniata</taxon>
        <taxon>Vertebrata</taxon>
        <taxon>Euteleostomi</taxon>
        <taxon>Actinopterygii</taxon>
        <taxon>Neopterygii</taxon>
        <taxon>Teleostei</taxon>
        <taxon>Ostariophysi</taxon>
        <taxon>Cypriniformes</taxon>
        <taxon>Cyprinidae</taxon>
        <taxon>Labeoninae</taxon>
        <taxon>Labeonini</taxon>
        <taxon>Labeo</taxon>
    </lineage>
</organism>
<evidence type="ECO:0000259" key="3">
    <source>
        <dbReference type="PROSITE" id="PS50041"/>
    </source>
</evidence>
<dbReference type="SMART" id="SM00034">
    <property type="entry name" value="CLECT"/>
    <property type="match status" value="2"/>
</dbReference>
<feature type="domain" description="C-type lectin" evidence="3">
    <location>
        <begin position="565"/>
        <end position="631"/>
    </location>
</feature>
<dbReference type="SUPFAM" id="SSF56436">
    <property type="entry name" value="C-type lectin-like"/>
    <property type="match status" value="2"/>
</dbReference>
<dbReference type="AlphaFoldDB" id="A0A498LSL0"/>
<keyword evidence="2" id="KW-0472">Membrane</keyword>
<dbReference type="PROSITE" id="PS50041">
    <property type="entry name" value="C_TYPE_LECTIN_2"/>
    <property type="match status" value="2"/>
</dbReference>
<dbReference type="EMBL" id="QBIY01013186">
    <property type="protein sequence ID" value="RXN10653.1"/>
    <property type="molecule type" value="Genomic_DNA"/>
</dbReference>
<dbReference type="InterPro" id="IPR051055">
    <property type="entry name" value="PIF1_helicase"/>
</dbReference>
<keyword evidence="1" id="KW-0175">Coiled coil</keyword>
<dbReference type="Proteomes" id="UP000290572">
    <property type="component" value="Unassembled WGS sequence"/>
</dbReference>
<keyword evidence="5" id="KW-1185">Reference proteome</keyword>